<sequence length="63" mass="7189">MRNRHLSLLGYRLVQLPYLELEKVRGLEEAKQYLCQKVRELRLPFPAVGPQPSRGKEDSAPGG</sequence>
<dbReference type="Proteomes" id="UP001142489">
    <property type="component" value="Unassembled WGS sequence"/>
</dbReference>
<name>A0A9Q1AZ99_9SAUR</name>
<feature type="domain" description="RAP" evidence="1">
    <location>
        <begin position="1"/>
        <end position="36"/>
    </location>
</feature>
<proteinExistence type="predicted"/>
<organism evidence="2 3">
    <name type="scientific">Phrynocephalus forsythii</name>
    <dbReference type="NCBI Taxonomy" id="171643"/>
    <lineage>
        <taxon>Eukaryota</taxon>
        <taxon>Metazoa</taxon>
        <taxon>Chordata</taxon>
        <taxon>Craniata</taxon>
        <taxon>Vertebrata</taxon>
        <taxon>Euteleostomi</taxon>
        <taxon>Lepidosauria</taxon>
        <taxon>Squamata</taxon>
        <taxon>Bifurcata</taxon>
        <taxon>Unidentata</taxon>
        <taxon>Episquamata</taxon>
        <taxon>Toxicofera</taxon>
        <taxon>Iguania</taxon>
        <taxon>Acrodonta</taxon>
        <taxon>Agamidae</taxon>
        <taxon>Agaminae</taxon>
        <taxon>Phrynocephalus</taxon>
    </lineage>
</organism>
<accession>A0A9Q1AZ99</accession>
<evidence type="ECO:0000313" key="3">
    <source>
        <dbReference type="Proteomes" id="UP001142489"/>
    </source>
</evidence>
<dbReference type="AlphaFoldDB" id="A0A9Q1AZ99"/>
<protein>
    <recommendedName>
        <fullName evidence="1">RAP domain-containing protein</fullName>
    </recommendedName>
</protein>
<keyword evidence="3" id="KW-1185">Reference proteome</keyword>
<gene>
    <name evidence="2" type="ORF">JRQ81_018401</name>
</gene>
<dbReference type="InterPro" id="IPR013584">
    <property type="entry name" value="RAP"/>
</dbReference>
<evidence type="ECO:0000259" key="1">
    <source>
        <dbReference type="PROSITE" id="PS51286"/>
    </source>
</evidence>
<dbReference type="Pfam" id="PF08373">
    <property type="entry name" value="RAP"/>
    <property type="match status" value="1"/>
</dbReference>
<dbReference type="PROSITE" id="PS51286">
    <property type="entry name" value="RAP"/>
    <property type="match status" value="1"/>
</dbReference>
<dbReference type="OrthoDB" id="9985850at2759"/>
<reference evidence="2" key="1">
    <citation type="journal article" date="2023" name="DNA Res.">
        <title>Chromosome-level genome assembly of Phrynocephalus forsythii using third-generation DNA sequencing and Hi-C analysis.</title>
        <authorList>
            <person name="Qi Y."/>
            <person name="Zhao W."/>
            <person name="Zhao Y."/>
            <person name="Niu C."/>
            <person name="Cao S."/>
            <person name="Zhang Y."/>
        </authorList>
    </citation>
    <scope>NUCLEOTIDE SEQUENCE</scope>
    <source>
        <tissue evidence="2">Muscle</tissue>
    </source>
</reference>
<comment type="caution">
    <text evidence="2">The sequence shown here is derived from an EMBL/GenBank/DDBJ whole genome shotgun (WGS) entry which is preliminary data.</text>
</comment>
<dbReference type="EMBL" id="JAPFRF010000009">
    <property type="protein sequence ID" value="KAJ7322114.1"/>
    <property type="molecule type" value="Genomic_DNA"/>
</dbReference>
<evidence type="ECO:0000313" key="2">
    <source>
        <dbReference type="EMBL" id="KAJ7322114.1"/>
    </source>
</evidence>